<evidence type="ECO:0000313" key="2">
    <source>
        <dbReference type="Proteomes" id="UP000256964"/>
    </source>
</evidence>
<dbReference type="EMBL" id="KZ857474">
    <property type="protein sequence ID" value="RDX42929.1"/>
    <property type="molecule type" value="Genomic_DNA"/>
</dbReference>
<dbReference type="AlphaFoldDB" id="A0A371CRQ5"/>
<sequence>MLPRAAERPFVLQSTTVGICVVACWNGSLRICVSFGQLERPEPLRDAASDTIEVVPRRNAHPHSLPPRMQGTSP</sequence>
<proteinExistence type="predicted"/>
<protein>
    <submittedName>
        <fullName evidence="1">Uncharacterized protein</fullName>
    </submittedName>
</protein>
<gene>
    <name evidence="1" type="ORF">OH76DRAFT_1257485</name>
</gene>
<organism evidence="1 2">
    <name type="scientific">Lentinus brumalis</name>
    <dbReference type="NCBI Taxonomy" id="2498619"/>
    <lineage>
        <taxon>Eukaryota</taxon>
        <taxon>Fungi</taxon>
        <taxon>Dikarya</taxon>
        <taxon>Basidiomycota</taxon>
        <taxon>Agaricomycotina</taxon>
        <taxon>Agaricomycetes</taxon>
        <taxon>Polyporales</taxon>
        <taxon>Polyporaceae</taxon>
        <taxon>Lentinus</taxon>
    </lineage>
</organism>
<name>A0A371CRQ5_9APHY</name>
<evidence type="ECO:0000313" key="1">
    <source>
        <dbReference type="EMBL" id="RDX42929.1"/>
    </source>
</evidence>
<dbReference type="Proteomes" id="UP000256964">
    <property type="component" value="Unassembled WGS sequence"/>
</dbReference>
<reference evidence="1 2" key="1">
    <citation type="journal article" date="2018" name="Biotechnol. Biofuels">
        <title>Integrative visual omics of the white-rot fungus Polyporus brumalis exposes the biotechnological potential of its oxidative enzymes for delignifying raw plant biomass.</title>
        <authorList>
            <person name="Miyauchi S."/>
            <person name="Rancon A."/>
            <person name="Drula E."/>
            <person name="Hage H."/>
            <person name="Chaduli D."/>
            <person name="Favel A."/>
            <person name="Grisel S."/>
            <person name="Henrissat B."/>
            <person name="Herpoel-Gimbert I."/>
            <person name="Ruiz-Duenas F.J."/>
            <person name="Chevret D."/>
            <person name="Hainaut M."/>
            <person name="Lin J."/>
            <person name="Wang M."/>
            <person name="Pangilinan J."/>
            <person name="Lipzen A."/>
            <person name="Lesage-Meessen L."/>
            <person name="Navarro D."/>
            <person name="Riley R."/>
            <person name="Grigoriev I.V."/>
            <person name="Zhou S."/>
            <person name="Raouche S."/>
            <person name="Rosso M.N."/>
        </authorList>
    </citation>
    <scope>NUCLEOTIDE SEQUENCE [LARGE SCALE GENOMIC DNA]</scope>
    <source>
        <strain evidence="1 2">BRFM 1820</strain>
    </source>
</reference>
<accession>A0A371CRQ5</accession>
<keyword evidence="2" id="KW-1185">Reference proteome</keyword>